<feature type="domain" description="Chromosomal replication initiator DnaA C-terminal" evidence="1">
    <location>
        <begin position="99"/>
        <end position="167"/>
    </location>
</feature>
<dbReference type="AlphaFoldDB" id="A0A328BN34"/>
<evidence type="ECO:0000259" key="1">
    <source>
        <dbReference type="SMART" id="SM00760"/>
    </source>
</evidence>
<dbReference type="Pfam" id="PF08299">
    <property type="entry name" value="Bac_DnaA_C"/>
    <property type="match status" value="1"/>
</dbReference>
<organism evidence="2 3">
    <name type="scientific">Phenylobacterium kunshanense</name>
    <dbReference type="NCBI Taxonomy" id="1445034"/>
    <lineage>
        <taxon>Bacteria</taxon>
        <taxon>Pseudomonadati</taxon>
        <taxon>Pseudomonadota</taxon>
        <taxon>Alphaproteobacteria</taxon>
        <taxon>Caulobacterales</taxon>
        <taxon>Caulobacteraceae</taxon>
        <taxon>Phenylobacterium</taxon>
    </lineage>
</organism>
<dbReference type="GO" id="GO:0006270">
    <property type="term" value="P:DNA replication initiation"/>
    <property type="evidence" value="ECO:0007669"/>
    <property type="project" value="InterPro"/>
</dbReference>
<proteinExistence type="predicted"/>
<gene>
    <name evidence="2" type="ORF">DJ019_01915</name>
</gene>
<name>A0A328BN34_9CAUL</name>
<dbReference type="Gene3D" id="1.10.1750.10">
    <property type="match status" value="1"/>
</dbReference>
<dbReference type="CDD" id="cd06571">
    <property type="entry name" value="Bac_DnaA_C"/>
    <property type="match status" value="1"/>
</dbReference>
<sequence length="193" mass="21271">MSEITRSARAGEFAIAGRPKAADNWDFIMAKHREGFPASAIARMCGCRVESVREIIAISGQEQPARVIYKSPSLVAQTPPASVEPKPAGKLSKRGMPPKIRRRVVAVARKHGVTLEALIAKHDRRGLADARHEAWYVVRFFSDASLPMMGAWFDRDHSTILNGIRRHEERLLNNADLASGDALGLPIVEREAA</sequence>
<dbReference type="Proteomes" id="UP000249524">
    <property type="component" value="Unassembled WGS sequence"/>
</dbReference>
<dbReference type="SUPFAM" id="SSF48295">
    <property type="entry name" value="TrpR-like"/>
    <property type="match status" value="1"/>
</dbReference>
<dbReference type="OrthoDB" id="7776290at2"/>
<dbReference type="SMART" id="SM00760">
    <property type="entry name" value="Bac_DnaA_C"/>
    <property type="match status" value="1"/>
</dbReference>
<reference evidence="2 3" key="1">
    <citation type="submission" date="2018-05" db="EMBL/GenBank/DDBJ databases">
        <authorList>
            <person name="Lanie J.A."/>
            <person name="Ng W.-L."/>
            <person name="Kazmierczak K.M."/>
            <person name="Andrzejewski T.M."/>
            <person name="Davidsen T.M."/>
            <person name="Wayne K.J."/>
            <person name="Tettelin H."/>
            <person name="Glass J.I."/>
            <person name="Rusch D."/>
            <person name="Podicherti R."/>
            <person name="Tsui H.-C.T."/>
            <person name="Winkler M.E."/>
        </authorList>
    </citation>
    <scope>NUCLEOTIDE SEQUENCE [LARGE SCALE GENOMIC DNA]</scope>
    <source>
        <strain evidence="2 3">BUT-10</strain>
    </source>
</reference>
<dbReference type="GO" id="GO:0006275">
    <property type="term" value="P:regulation of DNA replication"/>
    <property type="evidence" value="ECO:0007669"/>
    <property type="project" value="InterPro"/>
</dbReference>
<dbReference type="InterPro" id="IPR010921">
    <property type="entry name" value="Trp_repressor/repl_initiator"/>
</dbReference>
<dbReference type="RefSeq" id="WP_111274284.1">
    <property type="nucleotide sequence ID" value="NZ_QFYS01000001.1"/>
</dbReference>
<evidence type="ECO:0000313" key="2">
    <source>
        <dbReference type="EMBL" id="RAK68792.1"/>
    </source>
</evidence>
<protein>
    <recommendedName>
        <fullName evidence="1">Chromosomal replication initiator DnaA C-terminal domain-containing protein</fullName>
    </recommendedName>
</protein>
<dbReference type="InterPro" id="IPR013159">
    <property type="entry name" value="DnaA_C"/>
</dbReference>
<keyword evidence="3" id="KW-1185">Reference proteome</keyword>
<dbReference type="EMBL" id="QFYS01000001">
    <property type="protein sequence ID" value="RAK68792.1"/>
    <property type="molecule type" value="Genomic_DNA"/>
</dbReference>
<accession>A0A328BN34</accession>
<dbReference type="GO" id="GO:0043565">
    <property type="term" value="F:sequence-specific DNA binding"/>
    <property type="evidence" value="ECO:0007669"/>
    <property type="project" value="InterPro"/>
</dbReference>
<comment type="caution">
    <text evidence="2">The sequence shown here is derived from an EMBL/GenBank/DDBJ whole genome shotgun (WGS) entry which is preliminary data.</text>
</comment>
<dbReference type="GO" id="GO:0005524">
    <property type="term" value="F:ATP binding"/>
    <property type="evidence" value="ECO:0007669"/>
    <property type="project" value="InterPro"/>
</dbReference>
<evidence type="ECO:0000313" key="3">
    <source>
        <dbReference type="Proteomes" id="UP000249524"/>
    </source>
</evidence>